<protein>
    <recommendedName>
        <fullName evidence="3">Clr5 domain-containing protein</fullName>
    </recommendedName>
</protein>
<name>A0A4S3J1H4_9EURO</name>
<keyword evidence="2" id="KW-1185">Reference proteome</keyword>
<dbReference type="AlphaFoldDB" id="A0A4S3J1H4"/>
<evidence type="ECO:0000313" key="1">
    <source>
        <dbReference type="EMBL" id="THC88600.1"/>
    </source>
</evidence>
<dbReference type="Proteomes" id="UP000308092">
    <property type="component" value="Unassembled WGS sequence"/>
</dbReference>
<proteinExistence type="predicted"/>
<reference evidence="1 2" key="1">
    <citation type="submission" date="2019-03" db="EMBL/GenBank/DDBJ databases">
        <title>The genome sequence of a newly discovered highly antifungal drug resistant Aspergillus species, Aspergillus tanneri NIH 1004.</title>
        <authorList>
            <person name="Mounaud S."/>
            <person name="Singh I."/>
            <person name="Joardar V."/>
            <person name="Pakala S."/>
            <person name="Pakala S."/>
            <person name="Venepally P."/>
            <person name="Hoover J."/>
            <person name="Nierman W."/>
            <person name="Chung J."/>
            <person name="Losada L."/>
        </authorList>
    </citation>
    <scope>NUCLEOTIDE SEQUENCE [LARGE SCALE GENOMIC DNA]</scope>
    <source>
        <strain evidence="1 2">NIH1004</strain>
    </source>
</reference>
<comment type="caution">
    <text evidence="1">The sequence shown here is derived from an EMBL/GenBank/DDBJ whole genome shotgun (WGS) entry which is preliminary data.</text>
</comment>
<accession>A0A4S3J1H4</accession>
<evidence type="ECO:0008006" key="3">
    <source>
        <dbReference type="Google" id="ProtNLM"/>
    </source>
</evidence>
<dbReference type="EMBL" id="SOSA01000806">
    <property type="protein sequence ID" value="THC88600.1"/>
    <property type="molecule type" value="Genomic_DNA"/>
</dbReference>
<evidence type="ECO:0000313" key="2">
    <source>
        <dbReference type="Proteomes" id="UP000308092"/>
    </source>
</evidence>
<sequence>MPRPSINLEPYKAEIIELFRNNSSVATLQEFLSDRYGIKVTQQLQKELEKGQIEGYGKELLHRHFRSQGFMIAR</sequence>
<gene>
    <name evidence="1" type="ORF">EYZ11_011951</name>
</gene>
<organism evidence="1 2">
    <name type="scientific">Aspergillus tanneri</name>
    <dbReference type="NCBI Taxonomy" id="1220188"/>
    <lineage>
        <taxon>Eukaryota</taxon>
        <taxon>Fungi</taxon>
        <taxon>Dikarya</taxon>
        <taxon>Ascomycota</taxon>
        <taxon>Pezizomycotina</taxon>
        <taxon>Eurotiomycetes</taxon>
        <taxon>Eurotiomycetidae</taxon>
        <taxon>Eurotiales</taxon>
        <taxon>Aspergillaceae</taxon>
        <taxon>Aspergillus</taxon>
        <taxon>Aspergillus subgen. Circumdati</taxon>
    </lineage>
</organism>
<dbReference type="VEuPathDB" id="FungiDB:EYZ11_011951"/>